<dbReference type="Pfam" id="PF06445">
    <property type="entry name" value="GyrI-like"/>
    <property type="match status" value="1"/>
</dbReference>
<evidence type="ECO:0000256" key="2">
    <source>
        <dbReference type="ARBA" id="ARBA00023125"/>
    </source>
</evidence>
<dbReference type="Proteomes" id="UP000001817">
    <property type="component" value="Chromosome 2"/>
</dbReference>
<dbReference type="InterPro" id="IPR018062">
    <property type="entry name" value="HTH_AraC-typ_CS"/>
</dbReference>
<dbReference type="eggNOG" id="COG3708">
    <property type="taxonomic scope" value="Bacteria"/>
</dbReference>
<dbReference type="KEGG" id="bxe:Bxe_B0261"/>
<dbReference type="InterPro" id="IPR010499">
    <property type="entry name" value="AraC_E-bd"/>
</dbReference>
<dbReference type="SMART" id="SM00871">
    <property type="entry name" value="AraC_E_bind"/>
    <property type="match status" value="1"/>
</dbReference>
<evidence type="ECO:0000256" key="1">
    <source>
        <dbReference type="ARBA" id="ARBA00023015"/>
    </source>
</evidence>
<dbReference type="AlphaFoldDB" id="Q13JQ4"/>
<gene>
    <name evidence="5" type="ORF">Bxe_B0261</name>
</gene>
<dbReference type="InterPro" id="IPR009057">
    <property type="entry name" value="Homeodomain-like_sf"/>
</dbReference>
<evidence type="ECO:0000313" key="5">
    <source>
        <dbReference type="EMBL" id="ABE35685.1"/>
    </source>
</evidence>
<dbReference type="InterPro" id="IPR029442">
    <property type="entry name" value="GyrI-like"/>
</dbReference>
<dbReference type="GO" id="GO:0043565">
    <property type="term" value="F:sequence-specific DNA binding"/>
    <property type="evidence" value="ECO:0007669"/>
    <property type="project" value="InterPro"/>
</dbReference>
<dbReference type="PROSITE" id="PS00041">
    <property type="entry name" value="HTH_ARAC_FAMILY_1"/>
    <property type="match status" value="1"/>
</dbReference>
<dbReference type="eggNOG" id="COG2207">
    <property type="taxonomic scope" value="Bacteria"/>
</dbReference>
<proteinExistence type="predicted"/>
<evidence type="ECO:0000313" key="6">
    <source>
        <dbReference type="Proteomes" id="UP000001817"/>
    </source>
</evidence>
<organism evidence="5 6">
    <name type="scientific">Paraburkholderia xenovorans (strain LB400)</name>
    <dbReference type="NCBI Taxonomy" id="266265"/>
    <lineage>
        <taxon>Bacteria</taxon>
        <taxon>Pseudomonadati</taxon>
        <taxon>Pseudomonadota</taxon>
        <taxon>Betaproteobacteria</taxon>
        <taxon>Burkholderiales</taxon>
        <taxon>Burkholderiaceae</taxon>
        <taxon>Paraburkholderia</taxon>
    </lineage>
</organism>
<evidence type="ECO:0000256" key="3">
    <source>
        <dbReference type="ARBA" id="ARBA00023163"/>
    </source>
</evidence>
<keyword evidence="6" id="KW-1185">Reference proteome</keyword>
<reference evidence="5 6" key="1">
    <citation type="journal article" date="2006" name="Proc. Natl. Acad. Sci. U.S.A.">
        <title>Burkholderia xenovorans LB400 harbors a multi-replicon, 9.73-Mbp genome shaped for versatility.</title>
        <authorList>
            <person name="Chain P.S."/>
            <person name="Denef V.J."/>
            <person name="Konstantinidis K.T."/>
            <person name="Vergez L.M."/>
            <person name="Agullo L."/>
            <person name="Reyes V.L."/>
            <person name="Hauser L."/>
            <person name="Cordova M."/>
            <person name="Gomez L."/>
            <person name="Gonzalez M."/>
            <person name="Land M."/>
            <person name="Lao V."/>
            <person name="Larimer F."/>
            <person name="LiPuma J.J."/>
            <person name="Mahenthiralingam E."/>
            <person name="Malfatti S.A."/>
            <person name="Marx C.J."/>
            <person name="Parnell J.J."/>
            <person name="Ramette A."/>
            <person name="Richardson P."/>
            <person name="Seeger M."/>
            <person name="Smith D."/>
            <person name="Spilker T."/>
            <person name="Sul W.J."/>
            <person name="Tsoi T.V."/>
            <person name="Ulrich L.E."/>
            <person name="Zhulin I.B."/>
            <person name="Tiedje J.M."/>
        </authorList>
    </citation>
    <scope>NUCLEOTIDE SEQUENCE [LARGE SCALE GENOMIC DNA]</scope>
    <source>
        <strain evidence="5 6">LB400</strain>
    </source>
</reference>
<dbReference type="GO" id="GO:0003700">
    <property type="term" value="F:DNA-binding transcription factor activity"/>
    <property type="evidence" value="ECO:0007669"/>
    <property type="project" value="InterPro"/>
</dbReference>
<dbReference type="InterPro" id="IPR050959">
    <property type="entry name" value="MarA-like"/>
</dbReference>
<dbReference type="PROSITE" id="PS01124">
    <property type="entry name" value="HTH_ARAC_FAMILY_2"/>
    <property type="match status" value="1"/>
</dbReference>
<dbReference type="InterPro" id="IPR011256">
    <property type="entry name" value="Reg_factor_effector_dom_sf"/>
</dbReference>
<evidence type="ECO:0000259" key="4">
    <source>
        <dbReference type="PROSITE" id="PS01124"/>
    </source>
</evidence>
<dbReference type="Gene3D" id="1.10.10.60">
    <property type="entry name" value="Homeodomain-like"/>
    <property type="match status" value="2"/>
</dbReference>
<keyword evidence="3" id="KW-0804">Transcription</keyword>
<dbReference type="SUPFAM" id="SSF55136">
    <property type="entry name" value="Probable bacterial effector-binding domain"/>
    <property type="match status" value="1"/>
</dbReference>
<keyword evidence="1" id="KW-0805">Transcription regulation</keyword>
<dbReference type="PANTHER" id="PTHR47504:SF5">
    <property type="entry name" value="RIGHT ORIGIN-BINDING PROTEIN"/>
    <property type="match status" value="1"/>
</dbReference>
<protein>
    <submittedName>
        <fullName evidence="5">Transcriptional regulator, AraC family</fullName>
    </submittedName>
</protein>
<sequence>MRAHMNPVGKALWFIESHFARELTLDEIANCGCVSRFHLARAFEAATGFSVMRYVRGRRLSEAARRLASGAPDILAVAIDAGYGSHEAFTRAFREQFGLTPDALRARGHLDNLALVEPIKMDETLLTRLEPPRFEDGKAFLVAGLNERYTNETCAAIPSQWQRFGDYFGKVPGQVGNVAYGVCYNADDNGNIDYLCGVEVSDFSALPAELSRLRISPQRYAVFSHREHVSTIRRTWNTIWNQWLPASGHIPADAPNFERYDAKFDPVSGMGGLEIWLPLKN</sequence>
<dbReference type="SUPFAM" id="SSF46689">
    <property type="entry name" value="Homeodomain-like"/>
    <property type="match status" value="2"/>
</dbReference>
<dbReference type="STRING" id="266265.Bxe_B0261"/>
<dbReference type="EMBL" id="CP000271">
    <property type="protein sequence ID" value="ABE35685.1"/>
    <property type="molecule type" value="Genomic_DNA"/>
</dbReference>
<feature type="domain" description="HTH araC/xylS-type" evidence="4">
    <location>
        <begin position="9"/>
        <end position="107"/>
    </location>
</feature>
<name>Q13JQ4_PARXL</name>
<dbReference type="Gene3D" id="3.20.80.10">
    <property type="entry name" value="Regulatory factor, effector binding domain"/>
    <property type="match status" value="1"/>
</dbReference>
<dbReference type="InterPro" id="IPR018060">
    <property type="entry name" value="HTH_AraC"/>
</dbReference>
<dbReference type="Pfam" id="PF12833">
    <property type="entry name" value="HTH_18"/>
    <property type="match status" value="1"/>
</dbReference>
<dbReference type="PANTHER" id="PTHR47504">
    <property type="entry name" value="RIGHT ORIGIN-BINDING PROTEIN"/>
    <property type="match status" value="1"/>
</dbReference>
<keyword evidence="2" id="KW-0238">DNA-binding</keyword>
<dbReference type="SMART" id="SM00342">
    <property type="entry name" value="HTH_ARAC"/>
    <property type="match status" value="1"/>
</dbReference>
<accession>Q13JQ4</accession>